<accession>A0A8J8B9G6</accession>
<sequence>MAKDHAPQFHQDHSDFPQIDRQATLQADRLVELARLQPLTDGGLRTSELLSEALANAPHHHDARILLERLHQMFVPRWHFPMLADKVRNRAFAEAIAAKVGPGDIVLDIGCGAGLTAMLAARAGARHVYTCEQQPLIARAAVRVIEENGLGDRITVIPKPSHELVVGVDLPAPADVVISEIVDTVLLGEGALATLVHAMRRLARPDARAIPEQGRLMAQPVDSDKLLALWRPGQAEGFDLGAFHHFASVAQITPNDLSAVGLRPLGPATDLFHFDFIRPDMRPGRTTRDLACSSAGTLHAVFVFFEMDLGPGISLTNDLSSDGHWGRTAFLLDRPICAAPGDLLRLTAQHDTSQLSLSVQGFASCTGDPDLPFLWMSHAASSCPPRPDCRAVLTA</sequence>
<dbReference type="AlphaFoldDB" id="A0A8J8B9G6"/>
<organism evidence="1 2">
    <name type="scientific">Thetidibacter halocola</name>
    <dbReference type="NCBI Taxonomy" id="2827239"/>
    <lineage>
        <taxon>Bacteria</taxon>
        <taxon>Pseudomonadati</taxon>
        <taxon>Pseudomonadota</taxon>
        <taxon>Alphaproteobacteria</taxon>
        <taxon>Rhodobacterales</taxon>
        <taxon>Roseobacteraceae</taxon>
        <taxon>Thetidibacter</taxon>
    </lineage>
</organism>
<dbReference type="CDD" id="cd02440">
    <property type="entry name" value="AdoMet_MTases"/>
    <property type="match status" value="1"/>
</dbReference>
<dbReference type="SUPFAM" id="SSF53335">
    <property type="entry name" value="S-adenosyl-L-methionine-dependent methyltransferases"/>
    <property type="match status" value="1"/>
</dbReference>
<gene>
    <name evidence="1" type="ORF">KB874_08495</name>
</gene>
<dbReference type="PANTHER" id="PTHR11006">
    <property type="entry name" value="PROTEIN ARGININE N-METHYLTRANSFERASE"/>
    <property type="match status" value="1"/>
</dbReference>
<dbReference type="Gene3D" id="3.40.50.150">
    <property type="entry name" value="Vaccinia Virus protein VP39"/>
    <property type="match status" value="1"/>
</dbReference>
<dbReference type="PANTHER" id="PTHR11006:SF4">
    <property type="entry name" value="PROTEIN ARGININE N-METHYLTRANSFERASE 7"/>
    <property type="match status" value="1"/>
</dbReference>
<dbReference type="PROSITE" id="PS51678">
    <property type="entry name" value="SAM_MT_PRMT"/>
    <property type="match status" value="1"/>
</dbReference>
<dbReference type="EMBL" id="JAGTUU010000003">
    <property type="protein sequence ID" value="MBS0124173.1"/>
    <property type="molecule type" value="Genomic_DNA"/>
</dbReference>
<dbReference type="GO" id="GO:0032259">
    <property type="term" value="P:methylation"/>
    <property type="evidence" value="ECO:0007669"/>
    <property type="project" value="UniProtKB-KW"/>
</dbReference>
<keyword evidence="1" id="KW-0689">Ribosomal protein</keyword>
<keyword evidence="1" id="KW-0808">Transferase</keyword>
<proteinExistence type="predicted"/>
<dbReference type="GO" id="GO:0016274">
    <property type="term" value="F:protein-arginine N-methyltransferase activity"/>
    <property type="evidence" value="ECO:0007669"/>
    <property type="project" value="InterPro"/>
</dbReference>
<keyword evidence="1" id="KW-0489">Methyltransferase</keyword>
<dbReference type="Gene3D" id="2.70.160.11">
    <property type="entry name" value="Hnrnp arginine n-methyltransferase1"/>
    <property type="match status" value="1"/>
</dbReference>
<dbReference type="InterPro" id="IPR029063">
    <property type="entry name" value="SAM-dependent_MTases_sf"/>
</dbReference>
<dbReference type="Proteomes" id="UP000681356">
    <property type="component" value="Unassembled WGS sequence"/>
</dbReference>
<dbReference type="Pfam" id="PF06325">
    <property type="entry name" value="PrmA"/>
    <property type="match status" value="1"/>
</dbReference>
<dbReference type="InterPro" id="IPR025799">
    <property type="entry name" value="Arg_MeTrfase"/>
</dbReference>
<dbReference type="GO" id="GO:0042054">
    <property type="term" value="F:histone methyltransferase activity"/>
    <property type="evidence" value="ECO:0007669"/>
    <property type="project" value="TreeGrafter"/>
</dbReference>
<keyword evidence="2" id="KW-1185">Reference proteome</keyword>
<dbReference type="GO" id="GO:0005840">
    <property type="term" value="C:ribosome"/>
    <property type="evidence" value="ECO:0007669"/>
    <property type="project" value="UniProtKB-KW"/>
</dbReference>
<reference evidence="1" key="1">
    <citation type="submission" date="2021-04" db="EMBL/GenBank/DDBJ databases">
        <authorList>
            <person name="Yoon J."/>
        </authorList>
    </citation>
    <scope>NUCLEOTIDE SEQUENCE</scope>
    <source>
        <strain evidence="1">KMU-90</strain>
    </source>
</reference>
<dbReference type="RefSeq" id="WP_212536135.1">
    <property type="nucleotide sequence ID" value="NZ_JAGTUU010000003.1"/>
</dbReference>
<protein>
    <submittedName>
        <fullName evidence="1">50S ribosomal protein L11 methyltransferase</fullName>
    </submittedName>
</protein>
<name>A0A8J8B9G6_9RHOB</name>
<evidence type="ECO:0000313" key="1">
    <source>
        <dbReference type="EMBL" id="MBS0124173.1"/>
    </source>
</evidence>
<comment type="caution">
    <text evidence="1">The sequence shown here is derived from an EMBL/GenBank/DDBJ whole genome shotgun (WGS) entry which is preliminary data.</text>
</comment>
<keyword evidence="1" id="KW-0687">Ribonucleoprotein</keyword>
<evidence type="ECO:0000313" key="2">
    <source>
        <dbReference type="Proteomes" id="UP000681356"/>
    </source>
</evidence>